<sequence length="1449" mass="162200">MRLFPLWHLPCPPRHNHFLSVPIPALCTRILPFLLFCCLHTGSAWAQNVAPNEFRFEHLTVDQGLAHSDGMSVTQDKAGFIWIGTNRGLDRYDGYSLRQYTLPVNPRNGISGNRITVVYTDPKGRLWAGTEGAGLSLYDADHDAFLTFDERQVPARYRALAQQLAQADIAALTSDRQGRLWVGTRAHGLFLLTFDGERKVQDMQQLGVSAQAPTSLPLITGLEMDAEGKLWVGTMGAGLRVIRTTNAALQVEPTELASTPIRSLHLDRRGDLWVGTNQQVYWVPAAHRRTMHQLRSHPLPQVFPTLQSIFLDSRGELWVGTTYGLYVWKSGVVTNQTPPLRNTPPILYLPQDDNPFGINSERIHQIFEDRNHIIWLCSSAGGMNKVDLRQKPFGLIRQQLTGRLALLNNYINAICKEEGRNTLWFGTRNGVSSYDLSRQQYRHYLNQQANNPRGTDVSAVFQASNGTLWFGTRNGGLVTLTRSATGAERMTTYTKLPNGHDLGTQSIERIVQDGQGTIWVATFFTGLHRFSATGQHLGSYRTDNSGLPTNQFTFLLFDPGRNVLWASTRDAGLLKLRIDGDSLRMVGQYQYAPKRPNSLRVNYVWPLLLDGQGSLWIGTIGGGLHQLTTTPDGQEKMHYYAQELPESDVESILADDAGNLWIGGTGLYRFTPATRQYLRFDVADGLQSNAFKIGSAARALDGTLYFGGINGINFFQPQEIQANPLPPVVQITGLRVSNKPVAVGDTLNGRVLLQRALTAPQQLTIMAQENDFSVEFVALNYTNPQKNRYAYRLVGYNEDWVYPAPGQRTASFANLPAGRYTLQVKASNGEGVWTSRYATMQFQVLAPWWRTWWAYLLYAAVALALVALYRRFEMSQQELKNRLVLEHFQAEKEKELTDLKLGFFTNVSHELRTPLTLILGPMEEIISSPGPVVDLRGKVQLMQKQARKLLDLVNQLLDFRKVETGNVPLRASYTDAIGFLTEVYSIFRLKAQERDVDYILDLPPDPIFLYFDRSKLEIILTNLLANAFKYTRNKGRVELAATIIGSAGGEGAYSKGQLTGNYLKVTVTDTGVGIKASELDLIFDPYYQASHTSTLRMTGTGIGLSLAKQFAERHGGLLSVASTQGIGTTFELRLPFGQHHLRPGDVCADDEVAPLLEEVPPPLAAADVNPEALPDLQQTSPAGPPRLLVVEDNEEVRQYLQQLFEAEYTVSTAADGVEGWEKALSELPDFIISDVMMPRSDGLELCQKIKQHPKTTHIPVLLLTARTAETHELEGLGMGADDYMSKPFNPILLQAKAATMLRNRRKLQEYYQRQILLEPTEIVVADADRQFLENAMHVVEQHLDDAEFSVQVLVREVGMSQSVFYRRIKSITGQTAVEFIRDVRMKRAAQLLAQTNMRVSEVAFQVGIEDAKYFRKAFQKIYSLTPSEYAKQHRTGRETPSAATRSELT</sequence>
<dbReference type="Gene3D" id="1.10.10.60">
    <property type="entry name" value="Homeodomain-like"/>
    <property type="match status" value="2"/>
</dbReference>
<evidence type="ECO:0000256" key="2">
    <source>
        <dbReference type="ARBA" id="ARBA00012438"/>
    </source>
</evidence>
<dbReference type="PANTHER" id="PTHR43547">
    <property type="entry name" value="TWO-COMPONENT HISTIDINE KINASE"/>
    <property type="match status" value="1"/>
</dbReference>
<keyword evidence="12" id="KW-0418">Kinase</keyword>
<evidence type="ECO:0000256" key="6">
    <source>
        <dbReference type="ARBA" id="ARBA00023163"/>
    </source>
</evidence>
<evidence type="ECO:0000256" key="4">
    <source>
        <dbReference type="ARBA" id="ARBA00023015"/>
    </source>
</evidence>
<feature type="region of interest" description="Disordered" evidence="8">
    <location>
        <begin position="1429"/>
        <end position="1449"/>
    </location>
</feature>
<dbReference type="SMART" id="SM00388">
    <property type="entry name" value="HisKA"/>
    <property type="match status" value="1"/>
</dbReference>
<dbReference type="InterPro" id="IPR015943">
    <property type="entry name" value="WD40/YVTN_repeat-like_dom_sf"/>
</dbReference>
<keyword evidence="3 7" id="KW-0597">Phosphoprotein</keyword>
<dbReference type="Gene3D" id="2.60.40.10">
    <property type="entry name" value="Immunoglobulins"/>
    <property type="match status" value="1"/>
</dbReference>
<dbReference type="InterPro" id="IPR009057">
    <property type="entry name" value="Homeodomain-like_sf"/>
</dbReference>
<dbReference type="InterPro" id="IPR003594">
    <property type="entry name" value="HATPase_dom"/>
</dbReference>
<dbReference type="Pfam" id="PF00512">
    <property type="entry name" value="HisKA"/>
    <property type="match status" value="1"/>
</dbReference>
<dbReference type="InterPro" id="IPR018062">
    <property type="entry name" value="HTH_AraC-typ_CS"/>
</dbReference>
<dbReference type="InterPro" id="IPR013783">
    <property type="entry name" value="Ig-like_fold"/>
</dbReference>
<dbReference type="SMART" id="SM00387">
    <property type="entry name" value="HATPase_c"/>
    <property type="match status" value="1"/>
</dbReference>
<keyword evidence="6" id="KW-0804">Transcription</keyword>
<dbReference type="Gene3D" id="3.30.565.10">
    <property type="entry name" value="Histidine kinase-like ATPase, C-terminal domain"/>
    <property type="match status" value="1"/>
</dbReference>
<feature type="domain" description="Histidine kinase" evidence="10">
    <location>
        <begin position="906"/>
        <end position="1138"/>
    </location>
</feature>
<evidence type="ECO:0000259" key="9">
    <source>
        <dbReference type="PROSITE" id="PS01124"/>
    </source>
</evidence>
<dbReference type="Pfam" id="PF07495">
    <property type="entry name" value="Y_Y_Y"/>
    <property type="match status" value="1"/>
</dbReference>
<dbReference type="SMART" id="SM00448">
    <property type="entry name" value="REC"/>
    <property type="match status" value="1"/>
</dbReference>
<protein>
    <recommendedName>
        <fullName evidence="2">histidine kinase</fullName>
        <ecNumber evidence="2">2.7.13.3</ecNumber>
    </recommendedName>
</protein>
<dbReference type="GO" id="GO:0003700">
    <property type="term" value="F:DNA-binding transcription factor activity"/>
    <property type="evidence" value="ECO:0007669"/>
    <property type="project" value="InterPro"/>
</dbReference>
<dbReference type="InterPro" id="IPR036890">
    <property type="entry name" value="HATPase_C_sf"/>
</dbReference>
<dbReference type="SUPFAM" id="SSF47384">
    <property type="entry name" value="Homodimeric domain of signal transducing histidine kinase"/>
    <property type="match status" value="1"/>
</dbReference>
<dbReference type="GO" id="GO:0000155">
    <property type="term" value="F:phosphorelay sensor kinase activity"/>
    <property type="evidence" value="ECO:0007669"/>
    <property type="project" value="InterPro"/>
</dbReference>
<dbReference type="FunFam" id="1.10.287.130:FF:000045">
    <property type="entry name" value="Two-component system sensor histidine kinase/response regulator"/>
    <property type="match status" value="1"/>
</dbReference>
<feature type="domain" description="Response regulatory" evidence="11">
    <location>
        <begin position="1186"/>
        <end position="1301"/>
    </location>
</feature>
<dbReference type="Pfam" id="PF00072">
    <property type="entry name" value="Response_reg"/>
    <property type="match status" value="1"/>
</dbReference>
<dbReference type="EC" id="2.7.13.3" evidence="2"/>
<evidence type="ECO:0000313" key="12">
    <source>
        <dbReference type="EMBL" id="SNS06197.1"/>
    </source>
</evidence>
<dbReference type="InterPro" id="IPR036097">
    <property type="entry name" value="HisK_dim/P_sf"/>
</dbReference>
<dbReference type="SUPFAM" id="SSF52172">
    <property type="entry name" value="CheY-like"/>
    <property type="match status" value="1"/>
</dbReference>
<evidence type="ECO:0000259" key="11">
    <source>
        <dbReference type="PROSITE" id="PS50110"/>
    </source>
</evidence>
<name>A0A239BDV0_9BACT</name>
<dbReference type="InterPro" id="IPR011006">
    <property type="entry name" value="CheY-like_superfamily"/>
</dbReference>
<feature type="domain" description="HTH araC/xylS-type" evidence="9">
    <location>
        <begin position="1333"/>
        <end position="1432"/>
    </location>
</feature>
<dbReference type="PRINTS" id="PR00344">
    <property type="entry name" value="BCTRLSENSOR"/>
</dbReference>
<evidence type="ECO:0000259" key="10">
    <source>
        <dbReference type="PROSITE" id="PS50109"/>
    </source>
</evidence>
<dbReference type="PANTHER" id="PTHR43547:SF2">
    <property type="entry name" value="HYBRID SIGNAL TRANSDUCTION HISTIDINE KINASE C"/>
    <property type="match status" value="1"/>
</dbReference>
<dbReference type="PROSITE" id="PS50110">
    <property type="entry name" value="RESPONSE_REGULATORY"/>
    <property type="match status" value="1"/>
</dbReference>
<dbReference type="EMBL" id="FZNS01000022">
    <property type="protein sequence ID" value="SNS06197.1"/>
    <property type="molecule type" value="Genomic_DNA"/>
</dbReference>
<reference evidence="13" key="1">
    <citation type="submission" date="2017-06" db="EMBL/GenBank/DDBJ databases">
        <authorList>
            <person name="Varghese N."/>
            <person name="Submissions S."/>
        </authorList>
    </citation>
    <scope>NUCLEOTIDE SEQUENCE [LARGE SCALE GENOMIC DNA]</scope>
    <source>
        <strain evidence="13">DSM 28041</strain>
    </source>
</reference>
<dbReference type="PROSITE" id="PS00041">
    <property type="entry name" value="HTH_ARAC_FAMILY_1"/>
    <property type="match status" value="1"/>
</dbReference>
<evidence type="ECO:0000256" key="7">
    <source>
        <dbReference type="PROSITE-ProRule" id="PRU00169"/>
    </source>
</evidence>
<dbReference type="SUPFAM" id="SSF55874">
    <property type="entry name" value="ATPase domain of HSP90 chaperone/DNA topoisomerase II/histidine kinase"/>
    <property type="match status" value="1"/>
</dbReference>
<keyword evidence="13" id="KW-1185">Reference proteome</keyword>
<organism evidence="12 13">
    <name type="scientific">Hymenobacter mucosus</name>
    <dbReference type="NCBI Taxonomy" id="1411120"/>
    <lineage>
        <taxon>Bacteria</taxon>
        <taxon>Pseudomonadati</taxon>
        <taxon>Bacteroidota</taxon>
        <taxon>Cytophagia</taxon>
        <taxon>Cytophagales</taxon>
        <taxon>Hymenobacteraceae</taxon>
        <taxon>Hymenobacter</taxon>
    </lineage>
</organism>
<dbReference type="InterPro" id="IPR003661">
    <property type="entry name" value="HisK_dim/P_dom"/>
</dbReference>
<dbReference type="InterPro" id="IPR018060">
    <property type="entry name" value="HTH_AraC"/>
</dbReference>
<evidence type="ECO:0000256" key="1">
    <source>
        <dbReference type="ARBA" id="ARBA00000085"/>
    </source>
</evidence>
<dbReference type="InterPro" id="IPR005467">
    <property type="entry name" value="His_kinase_dom"/>
</dbReference>
<dbReference type="SMART" id="SM00342">
    <property type="entry name" value="HTH_ARAC"/>
    <property type="match status" value="1"/>
</dbReference>
<dbReference type="FunFam" id="2.60.40.10:FF:000791">
    <property type="entry name" value="Two-component system sensor histidine kinase/response regulator"/>
    <property type="match status" value="1"/>
</dbReference>
<keyword evidence="5" id="KW-0238">DNA-binding</keyword>
<keyword evidence="12" id="KW-0808">Transferase</keyword>
<dbReference type="Pfam" id="PF07494">
    <property type="entry name" value="Reg_prop"/>
    <property type="match status" value="2"/>
</dbReference>
<dbReference type="SUPFAM" id="SSF63829">
    <property type="entry name" value="Calcium-dependent phosphotriesterase"/>
    <property type="match status" value="3"/>
</dbReference>
<dbReference type="Gene3D" id="2.130.10.10">
    <property type="entry name" value="YVTN repeat-like/Quinoprotein amine dehydrogenase"/>
    <property type="match status" value="2"/>
</dbReference>
<dbReference type="SUPFAM" id="SSF46689">
    <property type="entry name" value="Homeodomain-like"/>
    <property type="match status" value="1"/>
</dbReference>
<evidence type="ECO:0000313" key="13">
    <source>
        <dbReference type="Proteomes" id="UP000198310"/>
    </source>
</evidence>
<dbReference type="InterPro" id="IPR011123">
    <property type="entry name" value="Y_Y_Y"/>
</dbReference>
<dbReference type="Gene3D" id="3.40.50.2300">
    <property type="match status" value="1"/>
</dbReference>
<dbReference type="CDD" id="cd00082">
    <property type="entry name" value="HisKA"/>
    <property type="match status" value="1"/>
</dbReference>
<dbReference type="InterPro" id="IPR011110">
    <property type="entry name" value="Reg_prop"/>
</dbReference>
<proteinExistence type="predicted"/>
<comment type="catalytic activity">
    <reaction evidence="1">
        <text>ATP + protein L-histidine = ADP + protein N-phospho-L-histidine.</text>
        <dbReference type="EC" id="2.7.13.3"/>
    </reaction>
</comment>
<dbReference type="PROSITE" id="PS50109">
    <property type="entry name" value="HIS_KIN"/>
    <property type="match status" value="1"/>
</dbReference>
<feature type="modified residue" description="4-aspartylphosphate" evidence="7">
    <location>
        <position position="1234"/>
    </location>
</feature>
<dbReference type="Pfam" id="PF02518">
    <property type="entry name" value="HATPase_c"/>
    <property type="match status" value="1"/>
</dbReference>
<dbReference type="PROSITE" id="PS01124">
    <property type="entry name" value="HTH_ARAC_FAMILY_2"/>
    <property type="match status" value="1"/>
</dbReference>
<dbReference type="InterPro" id="IPR001789">
    <property type="entry name" value="Sig_transdc_resp-reg_receiver"/>
</dbReference>
<keyword evidence="4" id="KW-0805">Transcription regulation</keyword>
<dbReference type="GO" id="GO:0043565">
    <property type="term" value="F:sequence-specific DNA binding"/>
    <property type="evidence" value="ECO:0007669"/>
    <property type="project" value="InterPro"/>
</dbReference>
<evidence type="ECO:0000256" key="5">
    <source>
        <dbReference type="ARBA" id="ARBA00023125"/>
    </source>
</evidence>
<evidence type="ECO:0000256" key="8">
    <source>
        <dbReference type="SAM" id="MobiDB-lite"/>
    </source>
</evidence>
<gene>
    <name evidence="12" type="ORF">SAMN06269173_12215</name>
</gene>
<evidence type="ECO:0000256" key="3">
    <source>
        <dbReference type="ARBA" id="ARBA00022553"/>
    </source>
</evidence>
<dbReference type="Proteomes" id="UP000198310">
    <property type="component" value="Unassembled WGS sequence"/>
</dbReference>
<accession>A0A239BDV0</accession>
<dbReference type="InterPro" id="IPR004358">
    <property type="entry name" value="Sig_transdc_His_kin-like_C"/>
</dbReference>
<dbReference type="Gene3D" id="1.10.287.130">
    <property type="match status" value="1"/>
</dbReference>
<dbReference type="CDD" id="cd17574">
    <property type="entry name" value="REC_OmpR"/>
    <property type="match status" value="1"/>
</dbReference>
<dbReference type="Pfam" id="PF12833">
    <property type="entry name" value="HTH_18"/>
    <property type="match status" value="1"/>
</dbReference>